<evidence type="ECO:0000313" key="2">
    <source>
        <dbReference type="Proteomes" id="UP000612585"/>
    </source>
</evidence>
<protein>
    <submittedName>
        <fullName evidence="1">Uncharacterized protein</fullName>
    </submittedName>
</protein>
<dbReference type="RefSeq" id="WP_204008112.1">
    <property type="nucleotide sequence ID" value="NZ_BOPG01000078.1"/>
</dbReference>
<dbReference type="AlphaFoldDB" id="A0A8J3ZE10"/>
<comment type="caution">
    <text evidence="1">The sequence shown here is derived from an EMBL/GenBank/DDBJ whole genome shotgun (WGS) entry which is preliminary data.</text>
</comment>
<dbReference type="Proteomes" id="UP000612585">
    <property type="component" value="Unassembled WGS sequence"/>
</dbReference>
<gene>
    <name evidence="1" type="ORF">Vau01_099650</name>
</gene>
<accession>A0A8J3ZE10</accession>
<evidence type="ECO:0000313" key="1">
    <source>
        <dbReference type="EMBL" id="GIJ62449.1"/>
    </source>
</evidence>
<organism evidence="1 2">
    <name type="scientific">Virgisporangium aurantiacum</name>
    <dbReference type="NCBI Taxonomy" id="175570"/>
    <lineage>
        <taxon>Bacteria</taxon>
        <taxon>Bacillati</taxon>
        <taxon>Actinomycetota</taxon>
        <taxon>Actinomycetes</taxon>
        <taxon>Micromonosporales</taxon>
        <taxon>Micromonosporaceae</taxon>
        <taxon>Virgisporangium</taxon>
    </lineage>
</organism>
<sequence>MSSPLYLNVETDGLTEAMQPVQDHVRTTLKKYSGTIDGIGSVVDAVKTDEDTKILQQSNAEMEAVRMLLVSLQGLAAGDETSIALLAANFNFAEDQAIDQASGWNGRH</sequence>
<name>A0A8J3ZE10_9ACTN</name>
<dbReference type="EMBL" id="BOPG01000078">
    <property type="protein sequence ID" value="GIJ62449.1"/>
    <property type="molecule type" value="Genomic_DNA"/>
</dbReference>
<keyword evidence="2" id="KW-1185">Reference proteome</keyword>
<proteinExistence type="predicted"/>
<reference evidence="1" key="1">
    <citation type="submission" date="2021-01" db="EMBL/GenBank/DDBJ databases">
        <title>Whole genome shotgun sequence of Virgisporangium aurantiacum NBRC 16421.</title>
        <authorList>
            <person name="Komaki H."/>
            <person name="Tamura T."/>
        </authorList>
    </citation>
    <scope>NUCLEOTIDE SEQUENCE</scope>
    <source>
        <strain evidence="1">NBRC 16421</strain>
    </source>
</reference>